<reference evidence="2" key="1">
    <citation type="submission" date="2021-01" db="EMBL/GenBank/DDBJ databases">
        <title>Whole genome shotgun sequence of Rhizocola hellebori NBRC 109834.</title>
        <authorList>
            <person name="Komaki H."/>
            <person name="Tamura T."/>
        </authorList>
    </citation>
    <scope>NUCLEOTIDE SEQUENCE</scope>
    <source>
        <strain evidence="2">NBRC 109834</strain>
    </source>
</reference>
<sequence length="185" mass="20581">MVSAVAAEKHGQTFDLFDIDDDGYLTRADFEAIATRLTQAADKTHDQSLYDAYLHFWNSLAGEVGIDPEGRMTRQEFIEGLDRLMKTSTGFDEVIAQMPYAVLALYDRDGDGRVSREEFLAMQTAAGVSRDKAEIALLALDRDADGVIGVEDLLAAVREFMLSDDLFAPGNWLFGGLEPKPIRYY</sequence>
<dbReference type="InterPro" id="IPR018247">
    <property type="entry name" value="EF_Hand_1_Ca_BS"/>
</dbReference>
<protein>
    <submittedName>
        <fullName evidence="2">Calcium sensor EFh</fullName>
    </submittedName>
</protein>
<evidence type="ECO:0000313" key="2">
    <source>
        <dbReference type="EMBL" id="GIH03372.1"/>
    </source>
</evidence>
<feature type="domain" description="EF-hand" evidence="1">
    <location>
        <begin position="101"/>
        <end position="129"/>
    </location>
</feature>
<comment type="caution">
    <text evidence="2">The sequence shown here is derived from an EMBL/GenBank/DDBJ whole genome shotgun (WGS) entry which is preliminary data.</text>
</comment>
<dbReference type="RefSeq" id="WP_203907286.1">
    <property type="nucleotide sequence ID" value="NZ_BONY01000007.1"/>
</dbReference>
<evidence type="ECO:0000313" key="3">
    <source>
        <dbReference type="Proteomes" id="UP000612899"/>
    </source>
</evidence>
<evidence type="ECO:0000259" key="1">
    <source>
        <dbReference type="PROSITE" id="PS50222"/>
    </source>
</evidence>
<dbReference type="InterPro" id="IPR002048">
    <property type="entry name" value="EF_hand_dom"/>
</dbReference>
<proteinExistence type="predicted"/>
<keyword evidence="3" id="KW-1185">Reference proteome</keyword>
<feature type="domain" description="EF-hand" evidence="1">
    <location>
        <begin position="131"/>
        <end position="163"/>
    </location>
</feature>
<feature type="domain" description="EF-hand" evidence="1">
    <location>
        <begin position="5"/>
        <end position="40"/>
    </location>
</feature>
<dbReference type="SMART" id="SM00054">
    <property type="entry name" value="EFh"/>
    <property type="match status" value="3"/>
</dbReference>
<dbReference type="PROSITE" id="PS00018">
    <property type="entry name" value="EF_HAND_1"/>
    <property type="match status" value="3"/>
</dbReference>
<dbReference type="Proteomes" id="UP000612899">
    <property type="component" value="Unassembled WGS sequence"/>
</dbReference>
<dbReference type="InterPro" id="IPR011992">
    <property type="entry name" value="EF-hand-dom_pair"/>
</dbReference>
<dbReference type="EMBL" id="BONY01000007">
    <property type="protein sequence ID" value="GIH03372.1"/>
    <property type="molecule type" value="Genomic_DNA"/>
</dbReference>
<accession>A0A8J3VEJ1</accession>
<name>A0A8J3VEJ1_9ACTN</name>
<dbReference type="Pfam" id="PF13499">
    <property type="entry name" value="EF-hand_7"/>
    <property type="match status" value="1"/>
</dbReference>
<dbReference type="PROSITE" id="PS50222">
    <property type="entry name" value="EF_HAND_2"/>
    <property type="match status" value="3"/>
</dbReference>
<dbReference type="Pfam" id="PF13202">
    <property type="entry name" value="EF-hand_5"/>
    <property type="match status" value="1"/>
</dbReference>
<dbReference type="SUPFAM" id="SSF47473">
    <property type="entry name" value="EF-hand"/>
    <property type="match status" value="1"/>
</dbReference>
<organism evidence="2 3">
    <name type="scientific">Rhizocola hellebori</name>
    <dbReference type="NCBI Taxonomy" id="1392758"/>
    <lineage>
        <taxon>Bacteria</taxon>
        <taxon>Bacillati</taxon>
        <taxon>Actinomycetota</taxon>
        <taxon>Actinomycetes</taxon>
        <taxon>Micromonosporales</taxon>
        <taxon>Micromonosporaceae</taxon>
        <taxon>Rhizocola</taxon>
    </lineage>
</organism>
<gene>
    <name evidence="2" type="ORF">Rhe02_14390</name>
</gene>
<dbReference type="GO" id="GO:0005509">
    <property type="term" value="F:calcium ion binding"/>
    <property type="evidence" value="ECO:0007669"/>
    <property type="project" value="InterPro"/>
</dbReference>
<dbReference type="Gene3D" id="1.10.238.10">
    <property type="entry name" value="EF-hand"/>
    <property type="match status" value="1"/>
</dbReference>
<dbReference type="AlphaFoldDB" id="A0A8J3VEJ1"/>